<keyword evidence="1" id="KW-0472">Membrane</keyword>
<protein>
    <submittedName>
        <fullName evidence="2">Uncharacterized protein</fullName>
    </submittedName>
</protein>
<dbReference type="EMBL" id="AP014925">
    <property type="protein sequence ID" value="BAR96653.1"/>
    <property type="molecule type" value="Genomic_DNA"/>
</dbReference>
<dbReference type="EMBL" id="AP014925">
    <property type="protein sequence ID" value="BAR94736.1"/>
    <property type="molecule type" value="Genomic_DNA"/>
</dbReference>
<gene>
    <name evidence="2" type="ORF">PI172_0008</name>
    <name evidence="3" type="ORF">PI172_1925</name>
</gene>
<sequence>MSYEIDILMKNIYILIAFFLPVYTFSAGAFATIFTAPNESYSCF</sequence>
<keyword evidence="1" id="KW-1133">Transmembrane helix</keyword>
<name>A0AAD1BHA1_PREIN</name>
<dbReference type="AlphaFoldDB" id="A0AAD1BHA1"/>
<evidence type="ECO:0000313" key="3">
    <source>
        <dbReference type="EMBL" id="BAR96653.1"/>
    </source>
</evidence>
<evidence type="ECO:0000256" key="1">
    <source>
        <dbReference type="SAM" id="Phobius"/>
    </source>
</evidence>
<evidence type="ECO:0000313" key="2">
    <source>
        <dbReference type="EMBL" id="BAR94736.1"/>
    </source>
</evidence>
<dbReference type="Proteomes" id="UP000067008">
    <property type="component" value="Chromosome 2"/>
</dbReference>
<organism evidence="2 4">
    <name type="scientific">Prevotella intermedia</name>
    <dbReference type="NCBI Taxonomy" id="28131"/>
    <lineage>
        <taxon>Bacteria</taxon>
        <taxon>Pseudomonadati</taxon>
        <taxon>Bacteroidota</taxon>
        <taxon>Bacteroidia</taxon>
        <taxon>Bacteroidales</taxon>
        <taxon>Prevotellaceae</taxon>
        <taxon>Prevotella</taxon>
    </lineage>
</organism>
<reference evidence="2 4" key="1">
    <citation type="submission" date="2015-07" db="EMBL/GenBank/DDBJ databases">
        <title>Complete genome sequence of Prevotella intermedia strain 17-2.</title>
        <authorList>
            <person name="Nambu T."/>
        </authorList>
    </citation>
    <scope>NUCLEOTIDE SEQUENCE [LARGE SCALE GENOMIC DNA]</scope>
    <source>
        <strain evidence="2 4">17-2</strain>
    </source>
</reference>
<keyword evidence="1" id="KW-0812">Transmembrane</keyword>
<evidence type="ECO:0000313" key="4">
    <source>
        <dbReference type="Proteomes" id="UP000067008"/>
    </source>
</evidence>
<proteinExistence type="predicted"/>
<feature type="transmembrane region" description="Helical" evidence="1">
    <location>
        <begin position="12"/>
        <end position="34"/>
    </location>
</feature>
<accession>A0AAD1BHA1</accession>